<name>A0A1H4EDI0_9BACT</name>
<dbReference type="OrthoDB" id="1024051at2"/>
<proteinExistence type="predicted"/>
<accession>A0A1H4EDI0</accession>
<dbReference type="AlphaFoldDB" id="A0A1H4EDI0"/>
<sequence length="255" mass="29949">MEPLYDYVSEIANRMYPTWEFDDSCGEYFQTDSFRGWDFVHQLEDGRLKCPFTKEQYLENTPIIRSLRAIGIDTEKFWMAMLFVYDVVREQTENVQQVPTSVFEEFRTFAKYLQENPDAKIRAWRGREHGATLESDLAKRMLGKLLADNVAELYAKLSNTRSFGLDGFSVNLKSCYKITLAVKCFLPLLEKFKEEDNRSTNPNKVSYNRMLLISRIVYFFGYTDNPKFLDNDESISGIWTSYKDKEWTTVGANFR</sequence>
<dbReference type="Proteomes" id="UP000183253">
    <property type="component" value="Unassembled WGS sequence"/>
</dbReference>
<keyword evidence="2" id="KW-1185">Reference proteome</keyword>
<dbReference type="RefSeq" id="WP_010265123.1">
    <property type="nucleotide sequence ID" value="NZ_CAEG01000016.1"/>
</dbReference>
<organism evidence="1 2">
    <name type="scientific">Alistipes timonensis JC136</name>
    <dbReference type="NCBI Taxonomy" id="1033731"/>
    <lineage>
        <taxon>Bacteria</taxon>
        <taxon>Pseudomonadati</taxon>
        <taxon>Bacteroidota</taxon>
        <taxon>Bacteroidia</taxon>
        <taxon>Bacteroidales</taxon>
        <taxon>Rikenellaceae</taxon>
        <taxon>Alistipes</taxon>
    </lineage>
</organism>
<evidence type="ECO:0000313" key="1">
    <source>
        <dbReference type="EMBL" id="SEA82640.1"/>
    </source>
</evidence>
<evidence type="ECO:0000313" key="2">
    <source>
        <dbReference type="Proteomes" id="UP000183253"/>
    </source>
</evidence>
<protein>
    <submittedName>
        <fullName evidence="1">Uncharacterized protein</fullName>
    </submittedName>
</protein>
<gene>
    <name evidence="1" type="ORF">SAMN05444145_10719</name>
</gene>
<dbReference type="EMBL" id="FNRI01000007">
    <property type="protein sequence ID" value="SEA82640.1"/>
    <property type="molecule type" value="Genomic_DNA"/>
</dbReference>
<reference evidence="1 2" key="1">
    <citation type="submission" date="2016-10" db="EMBL/GenBank/DDBJ databases">
        <authorList>
            <person name="de Groot N.N."/>
        </authorList>
    </citation>
    <scope>NUCLEOTIDE SEQUENCE [LARGE SCALE GENOMIC DNA]</scope>
    <source>
        <strain evidence="1 2">DSM 25383</strain>
    </source>
</reference>